<evidence type="ECO:0000313" key="9">
    <source>
        <dbReference type="EMBL" id="MVA75036.1"/>
    </source>
</evidence>
<keyword evidence="10" id="KW-1185">Reference proteome</keyword>
<evidence type="ECO:0000256" key="6">
    <source>
        <dbReference type="ARBA" id="ARBA00023136"/>
    </source>
</evidence>
<dbReference type="AlphaFoldDB" id="A0A6A9UQ62"/>
<dbReference type="GO" id="GO:0005886">
    <property type="term" value="C:plasma membrane"/>
    <property type="evidence" value="ECO:0007669"/>
    <property type="project" value="UniProtKB-SubCell"/>
</dbReference>
<feature type="transmembrane region" description="Helical" evidence="7">
    <location>
        <begin position="91"/>
        <end position="108"/>
    </location>
</feature>
<evidence type="ECO:0000313" key="10">
    <source>
        <dbReference type="Proteomes" id="UP000435304"/>
    </source>
</evidence>
<organism evidence="9 10">
    <name type="scientific">Auraticoccus cholistanensis</name>
    <dbReference type="NCBI Taxonomy" id="2656650"/>
    <lineage>
        <taxon>Bacteria</taxon>
        <taxon>Bacillati</taxon>
        <taxon>Actinomycetota</taxon>
        <taxon>Actinomycetes</taxon>
        <taxon>Propionibacteriales</taxon>
        <taxon>Propionibacteriaceae</taxon>
        <taxon>Auraticoccus</taxon>
    </lineage>
</organism>
<sequence length="255" mass="27191">MSGSCRRSTEVPPLEPLVGILTRTSLIELELLLATFVLCSLVGIERQLRHKAAGYRTHVLVGLGSCAFTLVSAYGFSAVLGSDVNLDPSRIAAQIVSGIGFLGAGVIFKGRSVVRGLTTAATVWVAAAVGMACGSGMLSLAVALTVLHLVTLFVVAPLVRKLPDPDRKRLLRVTYADGAGVLREVLSVATSCGFTSSIERSRRSTVGDRTVVIMDIRFHGRPPVRDLIPQLVELPGVDRVALRHLSDLDEDEEHA</sequence>
<feature type="transmembrane region" description="Helical" evidence="7">
    <location>
        <begin position="55"/>
        <end position="79"/>
    </location>
</feature>
<gene>
    <name evidence="9" type="ORF">GC722_03185</name>
</gene>
<dbReference type="EMBL" id="WPCU01000004">
    <property type="protein sequence ID" value="MVA75036.1"/>
    <property type="molecule type" value="Genomic_DNA"/>
</dbReference>
<dbReference type="PANTHER" id="PTHR33778:SF1">
    <property type="entry name" value="MAGNESIUM TRANSPORTER YHID-RELATED"/>
    <property type="match status" value="1"/>
</dbReference>
<feature type="domain" description="MgtC/SapB/SrpB/YhiD N-terminal" evidence="8">
    <location>
        <begin position="32"/>
        <end position="160"/>
    </location>
</feature>
<name>A0A6A9UQ62_9ACTN</name>
<evidence type="ECO:0000259" key="8">
    <source>
        <dbReference type="Pfam" id="PF02308"/>
    </source>
</evidence>
<keyword evidence="5 7" id="KW-1133">Transmembrane helix</keyword>
<feature type="transmembrane region" description="Helical" evidence="7">
    <location>
        <begin position="113"/>
        <end position="132"/>
    </location>
</feature>
<evidence type="ECO:0000256" key="5">
    <source>
        <dbReference type="ARBA" id="ARBA00022989"/>
    </source>
</evidence>
<proteinExistence type="inferred from homology"/>
<dbReference type="PRINTS" id="PR01837">
    <property type="entry name" value="MGTCSAPBPROT"/>
</dbReference>
<evidence type="ECO:0000256" key="4">
    <source>
        <dbReference type="ARBA" id="ARBA00022692"/>
    </source>
</evidence>
<keyword evidence="4 7" id="KW-0812">Transmembrane</keyword>
<dbReference type="Proteomes" id="UP000435304">
    <property type="component" value="Unassembled WGS sequence"/>
</dbReference>
<protein>
    <submittedName>
        <fullName evidence="9">MgtC/SapB family protein</fullName>
    </submittedName>
</protein>
<comment type="subcellular location">
    <subcellularLocation>
        <location evidence="1">Cell membrane</location>
        <topology evidence="1">Multi-pass membrane protein</topology>
    </subcellularLocation>
</comment>
<evidence type="ECO:0000256" key="3">
    <source>
        <dbReference type="ARBA" id="ARBA00022475"/>
    </source>
</evidence>
<evidence type="ECO:0000256" key="1">
    <source>
        <dbReference type="ARBA" id="ARBA00004651"/>
    </source>
</evidence>
<comment type="similarity">
    <text evidence="2">Belongs to the MgtC/SapB family.</text>
</comment>
<feature type="transmembrane region" description="Helical" evidence="7">
    <location>
        <begin position="138"/>
        <end position="159"/>
    </location>
</feature>
<dbReference type="PANTHER" id="PTHR33778">
    <property type="entry name" value="PROTEIN MGTC"/>
    <property type="match status" value="1"/>
</dbReference>
<keyword evidence="6 7" id="KW-0472">Membrane</keyword>
<accession>A0A6A9UQ62</accession>
<evidence type="ECO:0000256" key="7">
    <source>
        <dbReference type="SAM" id="Phobius"/>
    </source>
</evidence>
<reference evidence="9 10" key="1">
    <citation type="submission" date="2019-12" db="EMBL/GenBank/DDBJ databases">
        <title>Auraticoccus cholistani sp. nov., an actinomycete isolated from soil of Cholistan desert.</title>
        <authorList>
            <person name="Cheema M.T."/>
        </authorList>
    </citation>
    <scope>NUCLEOTIDE SEQUENCE [LARGE SCALE GENOMIC DNA]</scope>
    <source>
        <strain evidence="9 10">F435</strain>
    </source>
</reference>
<evidence type="ECO:0000256" key="2">
    <source>
        <dbReference type="ARBA" id="ARBA00009298"/>
    </source>
</evidence>
<dbReference type="InterPro" id="IPR003416">
    <property type="entry name" value="MgtC/SapB/SrpB/YhiD_fam"/>
</dbReference>
<keyword evidence="3" id="KW-1003">Cell membrane</keyword>
<comment type="caution">
    <text evidence="9">The sequence shown here is derived from an EMBL/GenBank/DDBJ whole genome shotgun (WGS) entry which is preliminary data.</text>
</comment>
<dbReference type="InterPro" id="IPR049177">
    <property type="entry name" value="MgtC_SapB_SrpB_YhiD_N"/>
</dbReference>
<dbReference type="Pfam" id="PF02308">
    <property type="entry name" value="MgtC"/>
    <property type="match status" value="1"/>
</dbReference>